<dbReference type="PANTHER" id="PTHR23084">
    <property type="entry name" value="PHOSPHATIDYLINOSITOL-4-PHOSPHATE 5-KINASE RELATED"/>
    <property type="match status" value="1"/>
</dbReference>
<organism evidence="3 4">
    <name type="scientific">Paenibacillus rhizosphaerae</name>
    <dbReference type="NCBI Taxonomy" id="297318"/>
    <lineage>
        <taxon>Bacteria</taxon>
        <taxon>Bacillati</taxon>
        <taxon>Bacillota</taxon>
        <taxon>Bacilli</taxon>
        <taxon>Bacillales</taxon>
        <taxon>Paenibacillaceae</taxon>
        <taxon>Paenibacillus</taxon>
    </lineage>
</organism>
<evidence type="ECO:0000256" key="2">
    <source>
        <dbReference type="SAM" id="SignalP"/>
    </source>
</evidence>
<accession>A0A1R1F276</accession>
<dbReference type="EMBL" id="MRTP01000001">
    <property type="protein sequence ID" value="OMF58185.1"/>
    <property type="molecule type" value="Genomic_DNA"/>
</dbReference>
<protein>
    <recommendedName>
        <fullName evidence="5">MORN motif-containing protein</fullName>
    </recommendedName>
</protein>
<dbReference type="STRING" id="297318.BK138_06455"/>
<dbReference type="Gene3D" id="2.20.110.10">
    <property type="entry name" value="Histone H3 K4-specific methyltransferase SET7/9 N-terminal domain"/>
    <property type="match status" value="1"/>
</dbReference>
<dbReference type="SMART" id="SM00698">
    <property type="entry name" value="MORN"/>
    <property type="match status" value="3"/>
</dbReference>
<evidence type="ECO:0000313" key="3">
    <source>
        <dbReference type="EMBL" id="OMF58185.1"/>
    </source>
</evidence>
<dbReference type="RefSeq" id="WP_076167454.1">
    <property type="nucleotide sequence ID" value="NZ_MRTP01000001.1"/>
</dbReference>
<evidence type="ECO:0008006" key="5">
    <source>
        <dbReference type="Google" id="ProtNLM"/>
    </source>
</evidence>
<proteinExistence type="predicted"/>
<feature type="signal peptide" evidence="2">
    <location>
        <begin position="1"/>
        <end position="21"/>
    </location>
</feature>
<gene>
    <name evidence="3" type="ORF">BK138_06455</name>
</gene>
<name>A0A1R1F276_9BACL</name>
<comment type="caution">
    <text evidence="3">The sequence shown here is derived from an EMBL/GenBank/DDBJ whole genome shotgun (WGS) entry which is preliminary data.</text>
</comment>
<dbReference type="AlphaFoldDB" id="A0A1R1F276"/>
<dbReference type="Pfam" id="PF02493">
    <property type="entry name" value="MORN"/>
    <property type="match status" value="3"/>
</dbReference>
<dbReference type="SUPFAM" id="SSF82185">
    <property type="entry name" value="Histone H3 K4-specific methyltransferase SET7/9 N-terminal domain"/>
    <property type="match status" value="1"/>
</dbReference>
<evidence type="ECO:0000313" key="4">
    <source>
        <dbReference type="Proteomes" id="UP000187172"/>
    </source>
</evidence>
<keyword evidence="2" id="KW-0732">Signal</keyword>
<dbReference type="InterPro" id="IPR003409">
    <property type="entry name" value="MORN"/>
</dbReference>
<dbReference type="PANTHER" id="PTHR23084:SF263">
    <property type="entry name" value="MORN REPEAT-CONTAINING PROTEIN 1"/>
    <property type="match status" value="1"/>
</dbReference>
<dbReference type="Proteomes" id="UP000187172">
    <property type="component" value="Unassembled WGS sequence"/>
</dbReference>
<keyword evidence="1" id="KW-0677">Repeat</keyword>
<reference evidence="3 4" key="1">
    <citation type="submission" date="2016-11" db="EMBL/GenBank/DDBJ databases">
        <title>Paenibacillus species isolates.</title>
        <authorList>
            <person name="Beno S.M."/>
        </authorList>
    </citation>
    <scope>NUCLEOTIDE SEQUENCE [LARGE SCALE GENOMIC DNA]</scope>
    <source>
        <strain evidence="3 4">FSL R5-0378</strain>
    </source>
</reference>
<sequence>MIKLKNLSVSLVLSAALSAVAIWPISPSVQAAPAKEWLQISDTTTYYGEINGGKPNGRGTMKWGDSKQYSGEFVNGQREGKGKYINEYAADGESHKVVYNGEWKLDRMNGTGTLTHKVIQEDGAVRSNEIQTGAFGGGVQTSGYDVIHALADPDFYFAYKSPQEQLVIMGSADHLKASLKSGSLFSAEYRSGTIHKTYSIFPADTAAEQRINVASLKYLQSIQPKLNPHLEQFERLAGQVPLK</sequence>
<evidence type="ECO:0000256" key="1">
    <source>
        <dbReference type="ARBA" id="ARBA00022737"/>
    </source>
</evidence>
<feature type="chain" id="PRO_5039361430" description="MORN motif-containing protein" evidence="2">
    <location>
        <begin position="22"/>
        <end position="243"/>
    </location>
</feature>
<keyword evidence="4" id="KW-1185">Reference proteome</keyword>